<organism evidence="2 3">
    <name type="scientific">Escherichia coli</name>
    <dbReference type="NCBI Taxonomy" id="562"/>
    <lineage>
        <taxon>Bacteria</taxon>
        <taxon>Pseudomonadati</taxon>
        <taxon>Pseudomonadota</taxon>
        <taxon>Gammaproteobacteria</taxon>
        <taxon>Enterobacterales</taxon>
        <taxon>Enterobacteriaceae</taxon>
        <taxon>Escherichia</taxon>
    </lineage>
</organism>
<name>A0A377DXG2_ECOLX</name>
<dbReference type="EMBL" id="UGFG01000001">
    <property type="protein sequence ID" value="STM40818.1"/>
    <property type="molecule type" value="Genomic_DNA"/>
</dbReference>
<dbReference type="EC" id="3.6.4.-" evidence="2"/>
<keyword evidence="2" id="KW-0378">Hydrolase</keyword>
<accession>A0A377DXG2</accession>
<protein>
    <submittedName>
        <fullName evidence="2">RNA polymerase-associated protein</fullName>
        <ecNumber evidence="2">3.6.1.-</ecNumber>
        <ecNumber evidence="2">3.6.4.-</ecNumber>
    </submittedName>
</protein>
<dbReference type="AlphaFoldDB" id="A0A377DXG2"/>
<sequence>MHLSTPARPDATIYDSVYNDLINYLASPDQTEGFDDLIKNCREQHEALKAQLEQGRDRLLEIHSNGGEKAQALAESIEEQDDDTNLIAFAMNLFDIIGINQDDRGDNMIVLTPSDHMLVPDFPGLSEDGITITFDREVALAREDAQFITWEHPLIRNGLDLILSGDTGSSTISLLKNKALPVGTLLGGTDLCG</sequence>
<dbReference type="FunFam" id="3.30.360.80:FF:000001">
    <property type="entry name" value="RNA polymerase-associated protein RapA"/>
    <property type="match status" value="1"/>
</dbReference>
<dbReference type="InterPro" id="IPR022737">
    <property type="entry name" value="RapA_C"/>
</dbReference>
<dbReference type="Pfam" id="PF12137">
    <property type="entry name" value="RapA_C"/>
    <property type="match status" value="1"/>
</dbReference>
<reference evidence="2 3" key="1">
    <citation type="submission" date="2018-06" db="EMBL/GenBank/DDBJ databases">
        <authorList>
            <consortium name="Pathogen Informatics"/>
            <person name="Doyle S."/>
        </authorList>
    </citation>
    <scope>NUCLEOTIDE SEQUENCE [LARGE SCALE GENOMIC DNA]</scope>
    <source>
        <strain evidence="2 3">NCTC8500</strain>
    </source>
</reference>
<evidence type="ECO:0000259" key="1">
    <source>
        <dbReference type="Pfam" id="PF12137"/>
    </source>
</evidence>
<proteinExistence type="predicted"/>
<dbReference type="EC" id="3.6.1.-" evidence="2"/>
<gene>
    <name evidence="2" type="primary">rapA_2</name>
    <name evidence="2" type="ORF">NCTC8500_04687</name>
</gene>
<evidence type="ECO:0000313" key="3">
    <source>
        <dbReference type="Proteomes" id="UP000254429"/>
    </source>
</evidence>
<feature type="domain" description="RNA polymerase recycling bacterial C-terminal" evidence="1">
    <location>
        <begin position="11"/>
        <end position="186"/>
    </location>
</feature>
<dbReference type="GO" id="GO:0016817">
    <property type="term" value="F:hydrolase activity, acting on acid anhydrides"/>
    <property type="evidence" value="ECO:0007669"/>
    <property type="project" value="InterPro"/>
</dbReference>
<dbReference type="Gene3D" id="3.30.360.80">
    <property type="match status" value="1"/>
</dbReference>
<dbReference type="Gene3D" id="6.10.140.2230">
    <property type="match status" value="1"/>
</dbReference>
<evidence type="ECO:0000313" key="2">
    <source>
        <dbReference type="EMBL" id="STM40818.1"/>
    </source>
</evidence>
<dbReference type="Proteomes" id="UP000254429">
    <property type="component" value="Unassembled WGS sequence"/>
</dbReference>